<keyword evidence="3" id="KW-0732">Signal</keyword>
<dbReference type="EMBL" id="HBHP01021890">
    <property type="protein sequence ID" value="CAD9769638.1"/>
    <property type="molecule type" value="Transcribed_RNA"/>
</dbReference>
<evidence type="ECO:0000256" key="2">
    <source>
        <dbReference type="SAM" id="Phobius"/>
    </source>
</evidence>
<evidence type="ECO:0000313" key="4">
    <source>
        <dbReference type="EMBL" id="CAD9769638.1"/>
    </source>
</evidence>
<gene>
    <name evidence="4" type="ORF">LSP00402_LOCUS13621</name>
</gene>
<keyword evidence="2" id="KW-0812">Transmembrane</keyword>
<feature type="transmembrane region" description="Helical" evidence="2">
    <location>
        <begin position="42"/>
        <end position="69"/>
    </location>
</feature>
<feature type="signal peptide" evidence="3">
    <location>
        <begin position="1"/>
        <end position="18"/>
    </location>
</feature>
<feature type="compositionally biased region" description="Basic residues" evidence="1">
    <location>
        <begin position="76"/>
        <end position="97"/>
    </location>
</feature>
<proteinExistence type="predicted"/>
<name>A0A7S2TU48_9EUKA</name>
<protein>
    <submittedName>
        <fullName evidence="4">Uncharacterized protein</fullName>
    </submittedName>
</protein>
<dbReference type="AlphaFoldDB" id="A0A7S2TU48"/>
<sequence>MDAFVLLVPLLQALYVVADGESYPYKKWESTGGGVTMGSHMALAVPAWLLYIIMLGMVSFIGYLAYRLINMDNEKKKKKEEKKSKKKSSKSKKKKKA</sequence>
<evidence type="ECO:0000256" key="3">
    <source>
        <dbReference type="SAM" id="SignalP"/>
    </source>
</evidence>
<evidence type="ECO:0000256" key="1">
    <source>
        <dbReference type="SAM" id="MobiDB-lite"/>
    </source>
</evidence>
<keyword evidence="2" id="KW-1133">Transmembrane helix</keyword>
<reference evidence="4" key="1">
    <citation type="submission" date="2021-01" db="EMBL/GenBank/DDBJ databases">
        <authorList>
            <person name="Corre E."/>
            <person name="Pelletier E."/>
            <person name="Niang G."/>
            <person name="Scheremetjew M."/>
            <person name="Finn R."/>
            <person name="Kale V."/>
            <person name="Holt S."/>
            <person name="Cochrane G."/>
            <person name="Meng A."/>
            <person name="Brown T."/>
            <person name="Cohen L."/>
        </authorList>
    </citation>
    <scope>NUCLEOTIDE SEQUENCE</scope>
    <source>
        <strain evidence="4">CCMP622</strain>
    </source>
</reference>
<accession>A0A7S2TU48</accession>
<keyword evidence="2" id="KW-0472">Membrane</keyword>
<feature type="chain" id="PRO_5031545798" evidence="3">
    <location>
        <begin position="19"/>
        <end position="97"/>
    </location>
</feature>
<feature type="region of interest" description="Disordered" evidence="1">
    <location>
        <begin position="75"/>
        <end position="97"/>
    </location>
</feature>
<organism evidence="4">
    <name type="scientific">Lotharella oceanica</name>
    <dbReference type="NCBI Taxonomy" id="641309"/>
    <lineage>
        <taxon>Eukaryota</taxon>
        <taxon>Sar</taxon>
        <taxon>Rhizaria</taxon>
        <taxon>Cercozoa</taxon>
        <taxon>Chlorarachniophyceae</taxon>
        <taxon>Lotharella</taxon>
    </lineage>
</organism>